<keyword evidence="1" id="KW-0805">Transcription regulation</keyword>
<dbReference type="Gene3D" id="1.10.357.10">
    <property type="entry name" value="Tetracycline Repressor, domain 2"/>
    <property type="match status" value="1"/>
</dbReference>
<evidence type="ECO:0000259" key="5">
    <source>
        <dbReference type="PROSITE" id="PS50977"/>
    </source>
</evidence>
<gene>
    <name evidence="6" type="ORF">GCM10009749_12470</name>
</gene>
<feature type="DNA-binding region" description="H-T-H motif" evidence="4">
    <location>
        <begin position="30"/>
        <end position="49"/>
    </location>
</feature>
<evidence type="ECO:0000313" key="7">
    <source>
        <dbReference type="Proteomes" id="UP001500002"/>
    </source>
</evidence>
<evidence type="ECO:0000256" key="3">
    <source>
        <dbReference type="ARBA" id="ARBA00023163"/>
    </source>
</evidence>
<evidence type="ECO:0000256" key="2">
    <source>
        <dbReference type="ARBA" id="ARBA00023125"/>
    </source>
</evidence>
<dbReference type="PANTHER" id="PTHR30055">
    <property type="entry name" value="HTH-TYPE TRANSCRIPTIONAL REGULATOR RUTR"/>
    <property type="match status" value="1"/>
</dbReference>
<dbReference type="EMBL" id="BAAANJ010000004">
    <property type="protein sequence ID" value="GAA1805804.1"/>
    <property type="molecule type" value="Genomic_DNA"/>
</dbReference>
<dbReference type="SUPFAM" id="SSF46689">
    <property type="entry name" value="Homeodomain-like"/>
    <property type="match status" value="1"/>
</dbReference>
<comment type="caution">
    <text evidence="6">The sequence shown here is derived from an EMBL/GenBank/DDBJ whole genome shotgun (WGS) entry which is preliminary data.</text>
</comment>
<keyword evidence="3" id="KW-0804">Transcription</keyword>
<accession>A0ABN2M1B0</accession>
<feature type="domain" description="HTH tetR-type" evidence="5">
    <location>
        <begin position="7"/>
        <end position="67"/>
    </location>
</feature>
<keyword evidence="2 4" id="KW-0238">DNA-binding</keyword>
<evidence type="ECO:0000313" key="6">
    <source>
        <dbReference type="EMBL" id="GAA1805804.1"/>
    </source>
</evidence>
<sequence>MRQIQREAGRAHIADVASVLFIEGGYANTSVKSVAAAAKVAEATVFNLFDTKATLLREALARRVMEVVGGWSESLAEMERRDDPGDVIDLFNRFDEQVAPRALGVVRVFLEAAAVDADVAEAWRISEETRCEIQQQILDVLERGGWLRTDRTRDQMARDLWLTASPELYLKARNSELDDETYWAWRAATLKALLLAPS</sequence>
<dbReference type="PROSITE" id="PS50977">
    <property type="entry name" value="HTH_TETR_2"/>
    <property type="match status" value="1"/>
</dbReference>
<proteinExistence type="predicted"/>
<organism evidence="6 7">
    <name type="scientific">Agromyces neolithicus</name>
    <dbReference type="NCBI Taxonomy" id="269420"/>
    <lineage>
        <taxon>Bacteria</taxon>
        <taxon>Bacillati</taxon>
        <taxon>Actinomycetota</taxon>
        <taxon>Actinomycetes</taxon>
        <taxon>Micrococcales</taxon>
        <taxon>Microbacteriaceae</taxon>
        <taxon>Agromyces</taxon>
    </lineage>
</organism>
<evidence type="ECO:0000256" key="4">
    <source>
        <dbReference type="PROSITE-ProRule" id="PRU00335"/>
    </source>
</evidence>
<protein>
    <recommendedName>
        <fullName evidence="5">HTH tetR-type domain-containing protein</fullName>
    </recommendedName>
</protein>
<dbReference type="Proteomes" id="UP001500002">
    <property type="component" value="Unassembled WGS sequence"/>
</dbReference>
<keyword evidence="7" id="KW-1185">Reference proteome</keyword>
<dbReference type="InterPro" id="IPR001647">
    <property type="entry name" value="HTH_TetR"/>
</dbReference>
<dbReference type="InterPro" id="IPR009057">
    <property type="entry name" value="Homeodomain-like_sf"/>
</dbReference>
<evidence type="ECO:0000256" key="1">
    <source>
        <dbReference type="ARBA" id="ARBA00023015"/>
    </source>
</evidence>
<dbReference type="Pfam" id="PF00440">
    <property type="entry name" value="TetR_N"/>
    <property type="match status" value="1"/>
</dbReference>
<dbReference type="PANTHER" id="PTHR30055:SF234">
    <property type="entry name" value="HTH-TYPE TRANSCRIPTIONAL REGULATOR BETI"/>
    <property type="match status" value="1"/>
</dbReference>
<name>A0ABN2M1B0_9MICO</name>
<reference evidence="6 7" key="1">
    <citation type="journal article" date="2019" name="Int. J. Syst. Evol. Microbiol.">
        <title>The Global Catalogue of Microorganisms (GCM) 10K type strain sequencing project: providing services to taxonomists for standard genome sequencing and annotation.</title>
        <authorList>
            <consortium name="The Broad Institute Genomics Platform"/>
            <consortium name="The Broad Institute Genome Sequencing Center for Infectious Disease"/>
            <person name="Wu L."/>
            <person name="Ma J."/>
        </authorList>
    </citation>
    <scope>NUCLEOTIDE SEQUENCE [LARGE SCALE GENOMIC DNA]</scope>
    <source>
        <strain evidence="6 7">JCM 14322</strain>
    </source>
</reference>
<dbReference type="InterPro" id="IPR050109">
    <property type="entry name" value="HTH-type_TetR-like_transc_reg"/>
</dbReference>